<gene>
    <name evidence="4" type="primary">LOC108992392</name>
</gene>
<dbReference type="Gramene" id="Jr12_07310_p1">
    <property type="protein sequence ID" value="cds.Jr12_07310_p1"/>
    <property type="gene ID" value="Jr12_07310"/>
</dbReference>
<dbReference type="RefSeq" id="XP_018822498.1">
    <property type="nucleotide sequence ID" value="XM_018966953.2"/>
</dbReference>
<dbReference type="GeneID" id="108992392"/>
<evidence type="ECO:0000313" key="4">
    <source>
        <dbReference type="RefSeq" id="XP_018822498.1"/>
    </source>
</evidence>
<keyword evidence="2" id="KW-1133">Transmembrane helix</keyword>
<keyword evidence="3" id="KW-1185">Reference proteome</keyword>
<proteinExistence type="predicted"/>
<evidence type="ECO:0000313" key="3">
    <source>
        <dbReference type="Proteomes" id="UP000235220"/>
    </source>
</evidence>
<evidence type="ECO:0000256" key="2">
    <source>
        <dbReference type="SAM" id="Phobius"/>
    </source>
</evidence>
<name>A0A2I4ESW1_JUGRE</name>
<reference evidence="4" key="1">
    <citation type="submission" date="2025-08" db="UniProtKB">
        <authorList>
            <consortium name="RefSeq"/>
        </authorList>
    </citation>
    <scope>IDENTIFICATION</scope>
    <source>
        <tissue evidence="4">Leaves</tissue>
    </source>
</reference>
<dbReference type="AlphaFoldDB" id="A0A2I4ESW1"/>
<feature type="compositionally biased region" description="Basic and acidic residues" evidence="1">
    <location>
        <begin position="179"/>
        <end position="188"/>
    </location>
</feature>
<feature type="transmembrane region" description="Helical" evidence="2">
    <location>
        <begin position="63"/>
        <end position="83"/>
    </location>
</feature>
<protein>
    <submittedName>
        <fullName evidence="4">Uncharacterized protein LOC108992392</fullName>
    </submittedName>
</protein>
<sequence length="219" mass="25327">MHVNVGNRAPDPLWVQEHFQMKDSSKIIYPGSRIPEWFKYCKETTSYTNSIEIDIDHNASMCFGHQIVALVLCFVVGPLLLGYETITISINSQSMVWDQYCDLLWPSMDPHRVFLKYIAGNSIDEMMSRSYREGYNMRFTFASGSEEAILKSVGVHLIYGNDNFINPIQLSKRYRDGGEHDLEPDWNPRQKRQSSTTRIREFKDANDDFISEDLLPLGN</sequence>
<feature type="region of interest" description="Disordered" evidence="1">
    <location>
        <begin position="179"/>
        <end position="198"/>
    </location>
</feature>
<evidence type="ECO:0000256" key="1">
    <source>
        <dbReference type="SAM" id="MobiDB-lite"/>
    </source>
</evidence>
<organism evidence="3 4">
    <name type="scientific">Juglans regia</name>
    <name type="common">English walnut</name>
    <dbReference type="NCBI Taxonomy" id="51240"/>
    <lineage>
        <taxon>Eukaryota</taxon>
        <taxon>Viridiplantae</taxon>
        <taxon>Streptophyta</taxon>
        <taxon>Embryophyta</taxon>
        <taxon>Tracheophyta</taxon>
        <taxon>Spermatophyta</taxon>
        <taxon>Magnoliopsida</taxon>
        <taxon>eudicotyledons</taxon>
        <taxon>Gunneridae</taxon>
        <taxon>Pentapetalae</taxon>
        <taxon>rosids</taxon>
        <taxon>fabids</taxon>
        <taxon>Fagales</taxon>
        <taxon>Juglandaceae</taxon>
        <taxon>Juglans</taxon>
    </lineage>
</organism>
<keyword evidence="2" id="KW-0812">Transmembrane</keyword>
<keyword evidence="2" id="KW-0472">Membrane</keyword>
<accession>A0A2I4ESW1</accession>
<dbReference type="Proteomes" id="UP000235220">
    <property type="component" value="Chromosome 12"/>
</dbReference>
<dbReference type="KEGG" id="jre:108992392"/>